<evidence type="ECO:0000313" key="9">
    <source>
        <dbReference type="Proteomes" id="UP001596989"/>
    </source>
</evidence>
<dbReference type="GO" id="GO:0008483">
    <property type="term" value="F:transaminase activity"/>
    <property type="evidence" value="ECO:0007669"/>
    <property type="project" value="UniProtKB-KW"/>
</dbReference>
<evidence type="ECO:0000256" key="5">
    <source>
        <dbReference type="ARBA" id="ARBA00023239"/>
    </source>
</evidence>
<accession>A0ABW3HXC5</accession>
<evidence type="ECO:0000313" key="8">
    <source>
        <dbReference type="EMBL" id="MFD0962154.1"/>
    </source>
</evidence>
<dbReference type="SUPFAM" id="SSF55904">
    <property type="entry name" value="Ornithine decarboxylase C-terminal domain"/>
    <property type="match status" value="1"/>
</dbReference>
<dbReference type="Pfam" id="PF01276">
    <property type="entry name" value="OKR_DC_1"/>
    <property type="match status" value="1"/>
</dbReference>
<evidence type="ECO:0000256" key="4">
    <source>
        <dbReference type="ARBA" id="ARBA00022898"/>
    </source>
</evidence>
<keyword evidence="4" id="KW-0663">Pyridoxal phosphate</keyword>
<dbReference type="SUPFAM" id="SSF53383">
    <property type="entry name" value="PLP-dependent transferases"/>
    <property type="match status" value="1"/>
</dbReference>
<evidence type="ECO:0000259" key="7">
    <source>
        <dbReference type="Pfam" id="PF03711"/>
    </source>
</evidence>
<gene>
    <name evidence="8" type="ORF">ACFQ2I_22690</name>
</gene>
<keyword evidence="9" id="KW-1185">Reference proteome</keyword>
<keyword evidence="5" id="KW-0456">Lyase</keyword>
<dbReference type="InterPro" id="IPR052357">
    <property type="entry name" value="Orn_Lys_Arg_decarboxylase-I"/>
</dbReference>
<feature type="domain" description="Orn/Lys/Arg decarboxylases family 1 pyridoxal-P attachment site" evidence="6">
    <location>
        <begin position="7"/>
        <end position="310"/>
    </location>
</feature>
<name>A0ABW3HXC5_9BACL</name>
<keyword evidence="3" id="KW-0210">Decarboxylase</keyword>
<dbReference type="InterPro" id="IPR015424">
    <property type="entry name" value="PyrdxlP-dep_Trfase"/>
</dbReference>
<dbReference type="Gene3D" id="3.90.105.10">
    <property type="entry name" value="Molybdopterin biosynthesis moea protein, domain 2"/>
    <property type="match status" value="1"/>
</dbReference>
<keyword evidence="8" id="KW-0808">Transferase</keyword>
<dbReference type="EMBL" id="JBHTJZ010000071">
    <property type="protein sequence ID" value="MFD0962154.1"/>
    <property type="molecule type" value="Genomic_DNA"/>
</dbReference>
<dbReference type="Pfam" id="PF03711">
    <property type="entry name" value="OKR_DC_1_C"/>
    <property type="match status" value="1"/>
</dbReference>
<evidence type="ECO:0000256" key="1">
    <source>
        <dbReference type="ARBA" id="ARBA00001933"/>
    </source>
</evidence>
<comment type="cofactor">
    <cofactor evidence="1">
        <name>pyridoxal 5'-phosphate</name>
        <dbReference type="ChEBI" id="CHEBI:597326"/>
    </cofactor>
</comment>
<sequence>MSELKAPIYEMLMKHLSKDPVSFHVPGHRYGNALRQWIASKRLAQSDYHPLISIMEIDVTELSSTDDLHHPEACIAESERLAAQCFGAEHSYLLVGGSTSGNIAIILALCQPGDLIIVQRNVHKSIVNGLKLAGASAVFLAPQYDSHSGLATVPSLKQLEQALQRYPEAKGVIFSTPNYYGINTPLQSYIELTHHYDKPFIVDEAHGAHYSMHPALPTSAIYGGADAVVQSTHKTLLAMTMGAMLHVQGSRIKRDVLREHLSMVQSSSPSFPIMASLDISRAIMDCEKDRLFHKALLLVDQFRNWLEEKSLLIQDMYGATLLRNKDLQYDPLRIVLFDSSGQLSGVQLHKELERDGCWPEMSDARYVVLVVSVSVTEKEMERLKQSLIRIQQNVAPLYQSNPVAITPTALQPTQGDGIGAPTAFHRGPYDQAKTVQLPLREAVGRLSAENVIPYPPGIPLLYRGEPITEEAIQQISRLASVGAKFQGACDVKMQSITVIHD</sequence>
<comment type="caution">
    <text evidence="8">The sequence shown here is derived from an EMBL/GenBank/DDBJ whole genome shotgun (WGS) entry which is preliminary data.</text>
</comment>
<dbReference type="Gene3D" id="3.40.640.10">
    <property type="entry name" value="Type I PLP-dependent aspartate aminotransferase-like (Major domain)"/>
    <property type="match status" value="1"/>
</dbReference>
<dbReference type="InterPro" id="IPR015421">
    <property type="entry name" value="PyrdxlP-dep_Trfase_major"/>
</dbReference>
<feature type="domain" description="Orn/Lys/Arg decarboxylase C-terminal" evidence="7">
    <location>
        <begin position="432"/>
        <end position="476"/>
    </location>
</feature>
<dbReference type="InterPro" id="IPR036633">
    <property type="entry name" value="Prn/Lys/Arg_de-COase_C_sf"/>
</dbReference>
<keyword evidence="8" id="KW-0032">Aminotransferase</keyword>
<evidence type="ECO:0000259" key="6">
    <source>
        <dbReference type="Pfam" id="PF01276"/>
    </source>
</evidence>
<dbReference type="InterPro" id="IPR000310">
    <property type="entry name" value="Orn/Lys/Arg_deCO2ase_major_dom"/>
</dbReference>
<evidence type="ECO:0000256" key="3">
    <source>
        <dbReference type="ARBA" id="ARBA00022793"/>
    </source>
</evidence>
<organism evidence="8 9">
    <name type="scientific">Paenibacillus chungangensis</name>
    <dbReference type="NCBI Taxonomy" id="696535"/>
    <lineage>
        <taxon>Bacteria</taxon>
        <taxon>Bacillati</taxon>
        <taxon>Bacillota</taxon>
        <taxon>Bacilli</taxon>
        <taxon>Bacillales</taxon>
        <taxon>Paenibacillaceae</taxon>
        <taxon>Paenibacillus</taxon>
    </lineage>
</organism>
<dbReference type="PANTHER" id="PTHR43277:SF3">
    <property type="entry name" value="DECARBOXYLASE, PUTATIVE-RELATED"/>
    <property type="match status" value="1"/>
</dbReference>
<dbReference type="PANTHER" id="PTHR43277">
    <property type="entry name" value="ARGININE DECARBOXYLASE"/>
    <property type="match status" value="1"/>
</dbReference>
<protein>
    <submittedName>
        <fullName evidence="8">Aminotransferase class I/II-fold pyridoxal phosphate-dependent enzyme</fullName>
    </submittedName>
</protein>
<evidence type="ECO:0000256" key="2">
    <source>
        <dbReference type="ARBA" id="ARBA00010671"/>
    </source>
</evidence>
<comment type="similarity">
    <text evidence="2">Belongs to the Orn/Lys/Arg decarboxylase class-I family.</text>
</comment>
<dbReference type="Proteomes" id="UP001596989">
    <property type="component" value="Unassembled WGS sequence"/>
</dbReference>
<reference evidence="9" key="1">
    <citation type="journal article" date="2019" name="Int. J. Syst. Evol. Microbiol.">
        <title>The Global Catalogue of Microorganisms (GCM) 10K type strain sequencing project: providing services to taxonomists for standard genome sequencing and annotation.</title>
        <authorList>
            <consortium name="The Broad Institute Genomics Platform"/>
            <consortium name="The Broad Institute Genome Sequencing Center for Infectious Disease"/>
            <person name="Wu L."/>
            <person name="Ma J."/>
        </authorList>
    </citation>
    <scope>NUCLEOTIDE SEQUENCE [LARGE SCALE GENOMIC DNA]</scope>
    <source>
        <strain evidence="9">CCUG 59129</strain>
    </source>
</reference>
<dbReference type="InterPro" id="IPR008286">
    <property type="entry name" value="Prn/Lys/Arg_de-COase_C"/>
</dbReference>
<dbReference type="RefSeq" id="WP_377568418.1">
    <property type="nucleotide sequence ID" value="NZ_JBHTJZ010000071.1"/>
</dbReference>
<proteinExistence type="inferred from homology"/>